<organism evidence="4 5">
    <name type="scientific">Hassallia byssoidea VB512170</name>
    <dbReference type="NCBI Taxonomy" id="1304833"/>
    <lineage>
        <taxon>Bacteria</taxon>
        <taxon>Bacillati</taxon>
        <taxon>Cyanobacteriota</taxon>
        <taxon>Cyanophyceae</taxon>
        <taxon>Nostocales</taxon>
        <taxon>Tolypothrichaceae</taxon>
        <taxon>Hassallia</taxon>
    </lineage>
</organism>
<dbReference type="InterPro" id="IPR001789">
    <property type="entry name" value="Sig_transdc_resp-reg_receiver"/>
</dbReference>
<dbReference type="SUPFAM" id="SSF52172">
    <property type="entry name" value="CheY-like"/>
    <property type="match status" value="1"/>
</dbReference>
<evidence type="ECO:0000313" key="5">
    <source>
        <dbReference type="Proteomes" id="UP000031549"/>
    </source>
</evidence>
<proteinExistence type="predicted"/>
<keyword evidence="2" id="KW-0597">Phosphoprotein</keyword>
<dbReference type="AlphaFoldDB" id="A0A846HA24"/>
<dbReference type="Pfam" id="PF00072">
    <property type="entry name" value="Response_reg"/>
    <property type="match status" value="1"/>
</dbReference>
<protein>
    <submittedName>
        <fullName evidence="4">SpoIIE family protein phosphatase</fullName>
    </submittedName>
</protein>
<dbReference type="Pfam" id="PF07228">
    <property type="entry name" value="SpoIIE"/>
    <property type="match status" value="1"/>
</dbReference>
<evidence type="ECO:0000259" key="3">
    <source>
        <dbReference type="PROSITE" id="PS50110"/>
    </source>
</evidence>
<feature type="domain" description="Response regulatory" evidence="3">
    <location>
        <begin position="3"/>
        <end position="119"/>
    </location>
</feature>
<dbReference type="Gene3D" id="6.10.250.690">
    <property type="match status" value="1"/>
</dbReference>
<dbReference type="SMART" id="SM00331">
    <property type="entry name" value="PP2C_SIG"/>
    <property type="match status" value="1"/>
</dbReference>
<dbReference type="InterPro" id="IPR052016">
    <property type="entry name" value="Bact_Sigma-Reg"/>
</dbReference>
<dbReference type="Gene3D" id="3.40.50.2300">
    <property type="match status" value="1"/>
</dbReference>
<dbReference type="PROSITE" id="PS50110">
    <property type="entry name" value="RESPONSE_REGULATORY"/>
    <property type="match status" value="1"/>
</dbReference>
<dbReference type="Gene3D" id="3.60.40.10">
    <property type="entry name" value="PPM-type phosphatase domain"/>
    <property type="match status" value="1"/>
</dbReference>
<keyword evidence="1" id="KW-0378">Hydrolase</keyword>
<dbReference type="PANTHER" id="PTHR43156">
    <property type="entry name" value="STAGE II SPORULATION PROTEIN E-RELATED"/>
    <property type="match status" value="1"/>
</dbReference>
<accession>A0A846HA24</accession>
<dbReference type="GO" id="GO:0000160">
    <property type="term" value="P:phosphorelay signal transduction system"/>
    <property type="evidence" value="ECO:0007669"/>
    <property type="project" value="InterPro"/>
</dbReference>
<dbReference type="PANTHER" id="PTHR43156:SF2">
    <property type="entry name" value="STAGE II SPORULATION PROTEIN E"/>
    <property type="match status" value="1"/>
</dbReference>
<dbReference type="SMART" id="SM00448">
    <property type="entry name" value="REC"/>
    <property type="match status" value="1"/>
</dbReference>
<dbReference type="InterPro" id="IPR036457">
    <property type="entry name" value="PPM-type-like_dom_sf"/>
</dbReference>
<dbReference type="RefSeq" id="WP_039742941.1">
    <property type="nucleotide sequence ID" value="NZ_JTCM02000023.1"/>
</dbReference>
<dbReference type="Proteomes" id="UP000031549">
    <property type="component" value="Unassembled WGS sequence"/>
</dbReference>
<dbReference type="InterPro" id="IPR011006">
    <property type="entry name" value="CheY-like_superfamily"/>
</dbReference>
<feature type="modified residue" description="4-aspartylphosphate" evidence="2">
    <location>
        <position position="52"/>
    </location>
</feature>
<gene>
    <name evidence="4" type="ORF">PI95_012850</name>
</gene>
<dbReference type="EMBL" id="JTCM02000023">
    <property type="protein sequence ID" value="NEU73430.1"/>
    <property type="molecule type" value="Genomic_DNA"/>
</dbReference>
<name>A0A846HA24_9CYAN</name>
<keyword evidence="5" id="KW-1185">Reference proteome</keyword>
<comment type="caution">
    <text evidence="4">The sequence shown here is derived from an EMBL/GenBank/DDBJ whole genome shotgun (WGS) entry which is preliminary data.</text>
</comment>
<reference evidence="4 5" key="1">
    <citation type="journal article" date="2015" name="Genome Announc.">
        <title>Draft Genome Sequence of Cyanobacterium Hassallia byssoidea Strain VB512170, Isolated from Monuments in India.</title>
        <authorList>
            <person name="Singh D."/>
            <person name="Chandrababunaidu M.M."/>
            <person name="Panda A."/>
            <person name="Sen D."/>
            <person name="Bhattacharyya S."/>
            <person name="Adhikary S.P."/>
            <person name="Tripathy S."/>
        </authorList>
    </citation>
    <scope>NUCLEOTIDE SEQUENCE [LARGE SCALE GENOMIC DNA]</scope>
    <source>
        <strain evidence="4 5">VB512170</strain>
    </source>
</reference>
<dbReference type="GO" id="GO:0016791">
    <property type="term" value="F:phosphatase activity"/>
    <property type="evidence" value="ECO:0007669"/>
    <property type="project" value="TreeGrafter"/>
</dbReference>
<evidence type="ECO:0000256" key="1">
    <source>
        <dbReference type="ARBA" id="ARBA00022801"/>
    </source>
</evidence>
<dbReference type="CDD" id="cd17574">
    <property type="entry name" value="REC_OmpR"/>
    <property type="match status" value="1"/>
</dbReference>
<evidence type="ECO:0000313" key="4">
    <source>
        <dbReference type="EMBL" id="NEU73430.1"/>
    </source>
</evidence>
<dbReference type="InterPro" id="IPR001932">
    <property type="entry name" value="PPM-type_phosphatase-like_dom"/>
</dbReference>
<sequence length="378" mass="42801">MFQIVVIDDDRSVQILLKRMLEKQGYEVIAASNGSEGIAKVLACQPALIICDWIMPGLNGLEVCHYIKTDPNLSTTFFILLTSLDSVADRVKGLDAGADDFITKPIEQNELQARVRAGLRLHQLSRDLQSQKLLLEAEMAEAAEYVRSLLPQPMSELLTINSRFIPSRQLGGDCFDYYWLDPDYMAIYLLDTAGHGLKATLPSISVLNLLRSRALKSLNYYQPSEVLRALNDTFQMNYQNDKYFTIWYGVYNRIKRQLIYSSAGHPPAILITSKSLNVTEVKQLRTPGMPVGMFPEAKYVDGFCNIEECSTLYIFSDGVYEITKSDGTLWSLDAFIQMLIELEHAGERQLDEVLNYLTDLNSKEAFDDDLSILQIKFD</sequence>
<evidence type="ECO:0000256" key="2">
    <source>
        <dbReference type="PROSITE-ProRule" id="PRU00169"/>
    </source>
</evidence>